<evidence type="ECO:0000259" key="1">
    <source>
        <dbReference type="Pfam" id="PF13577"/>
    </source>
</evidence>
<dbReference type="AlphaFoldDB" id="A0AAX1Q8J7"/>
<accession>A0AAX1Q8J7</accession>
<dbReference type="Proteomes" id="UP000250174">
    <property type="component" value="Unassembled WGS sequence"/>
</dbReference>
<reference evidence="2 3" key="1">
    <citation type="submission" date="2016-03" db="EMBL/GenBank/DDBJ databases">
        <title>Comparison of Bacillus endophyticus and B. anthracis characteristics using whole genome sequence analysis and microbiological techniques.</title>
        <authorList>
            <person name="Lekota K.E."/>
            <person name="Mafofo J."/>
            <person name="Rees J."/>
            <person name="Muchadeyi F.C."/>
            <person name="Madoroba E."/>
            <person name="Van Heerden H."/>
        </authorList>
    </citation>
    <scope>NUCLEOTIDE SEQUENCE [LARGE SCALE GENOMIC DNA]</scope>
    <source>
        <strain evidence="2 3">3631_10C</strain>
        <plasmid evidence="2">pBEH1</plasmid>
    </source>
</reference>
<dbReference type="EMBL" id="LVYK01000022">
    <property type="protein sequence ID" value="RAS77283.1"/>
    <property type="molecule type" value="Genomic_DNA"/>
</dbReference>
<organism evidence="2 3">
    <name type="scientific">Priestia endophytica</name>
    <dbReference type="NCBI Taxonomy" id="135735"/>
    <lineage>
        <taxon>Bacteria</taxon>
        <taxon>Bacillati</taxon>
        <taxon>Bacillota</taxon>
        <taxon>Bacilli</taxon>
        <taxon>Bacillales</taxon>
        <taxon>Bacillaceae</taxon>
        <taxon>Priestia</taxon>
    </lineage>
</organism>
<keyword evidence="2" id="KW-0614">Plasmid</keyword>
<dbReference type="SUPFAM" id="SSF54427">
    <property type="entry name" value="NTF2-like"/>
    <property type="match status" value="1"/>
</dbReference>
<evidence type="ECO:0000313" key="2">
    <source>
        <dbReference type="EMBL" id="RAS77283.1"/>
    </source>
</evidence>
<evidence type="ECO:0000313" key="3">
    <source>
        <dbReference type="Proteomes" id="UP000250174"/>
    </source>
</evidence>
<dbReference type="InterPro" id="IPR032710">
    <property type="entry name" value="NTF2-like_dom_sf"/>
</dbReference>
<feature type="domain" description="SnoaL-like" evidence="1">
    <location>
        <begin position="29"/>
        <end position="157"/>
    </location>
</feature>
<gene>
    <name evidence="2" type="ORF">A3864_12175</name>
</gene>
<sequence>MKQTNDITGKNKNIETASSNEALNKRITELENVRALRELVDNFSILADKKEVWKQTELFTKDATVESYMNGELTSSLKGIKEIGEAFEGFLANFEAVYHINGQHVVSINGKKAEGTLYCRVDLISSENGKKINNTSGVSYKDEYVYENGEWLIAKRTSNFVWNDRHELNQ</sequence>
<proteinExistence type="predicted"/>
<dbReference type="RefSeq" id="WP_113765543.1">
    <property type="nucleotide sequence ID" value="NZ_LVYK01000022.1"/>
</dbReference>
<dbReference type="Pfam" id="PF13577">
    <property type="entry name" value="SnoaL_4"/>
    <property type="match status" value="1"/>
</dbReference>
<dbReference type="InterPro" id="IPR037401">
    <property type="entry name" value="SnoaL-like"/>
</dbReference>
<name>A0AAX1Q8J7_9BACI</name>
<protein>
    <submittedName>
        <fullName evidence="2">Bile acid 7-alpha-dehydratase</fullName>
    </submittedName>
</protein>
<comment type="caution">
    <text evidence="2">The sequence shown here is derived from an EMBL/GenBank/DDBJ whole genome shotgun (WGS) entry which is preliminary data.</text>
</comment>
<dbReference type="Gene3D" id="3.10.450.50">
    <property type="match status" value="1"/>
</dbReference>
<geneLocation type="plasmid" evidence="2">
    <name>pBEH1</name>
</geneLocation>